<comment type="caution">
    <text evidence="3">The sequence shown here is derived from an EMBL/GenBank/DDBJ whole genome shotgun (WGS) entry which is preliminary data.</text>
</comment>
<accession>A0A2G1WLH6</accession>
<keyword evidence="2" id="KW-0472">Membrane</keyword>
<keyword evidence="1" id="KW-0175">Coiled coil</keyword>
<dbReference type="AlphaFoldDB" id="A0A2G1WLH6"/>
<organism evidence="3 4">
    <name type="scientific">Halorubrum persicum</name>
    <dbReference type="NCBI Taxonomy" id="1383844"/>
    <lineage>
        <taxon>Archaea</taxon>
        <taxon>Methanobacteriati</taxon>
        <taxon>Methanobacteriota</taxon>
        <taxon>Stenosarchaea group</taxon>
        <taxon>Halobacteria</taxon>
        <taxon>Halobacteriales</taxon>
        <taxon>Haloferacaceae</taxon>
        <taxon>Halorubrum</taxon>
    </lineage>
</organism>
<keyword evidence="2" id="KW-1133">Transmembrane helix</keyword>
<sequence>MTETRTTRTRTTRTVVACALAGLLVLASIAAGGAGTAAAQEEPETANEYFETFRSMEGTEAYQEYEEFETIRTFAVSRAQEVGTLDDDDRAEFDAVLDTMVAFEQAYDRAGAGEYEASLAAAEDAEAAIDELESYEETQATLADLAVTRFYASLGDGLRDRASAAERTPDRIELLSMTATAYERANRPNEAAEFNLQAEQLSAEYNAAVERMDDAETTAGTFLDQCLDCGTVAGAIGGSANPVQTFGRYQSSQEVLSEVRSAEADATENGLDERTAELSALADDVGDARLSLGVASASILVGYGLVVGLIGTVVLGRIFLWRRTYEMAQIGSIVSGGDGDV</sequence>
<dbReference type="EMBL" id="NHOA01000030">
    <property type="protein sequence ID" value="PHQ39826.1"/>
    <property type="molecule type" value="Genomic_DNA"/>
</dbReference>
<keyword evidence="2" id="KW-0812">Transmembrane</keyword>
<keyword evidence="4" id="KW-1185">Reference proteome</keyword>
<evidence type="ECO:0000313" key="3">
    <source>
        <dbReference type="EMBL" id="PHQ39826.1"/>
    </source>
</evidence>
<feature type="coiled-coil region" evidence="1">
    <location>
        <begin position="191"/>
        <end position="218"/>
    </location>
</feature>
<reference evidence="3 4" key="1">
    <citation type="journal article" date="2014" name="Front. Microbiol.">
        <title>Population and genomic analysis of the genus Halorubrum.</title>
        <authorList>
            <person name="Fullmer M.S."/>
            <person name="Soucy S.M."/>
            <person name="Swithers K.S."/>
            <person name="Makkay A.M."/>
            <person name="Wheeler R."/>
            <person name="Ventosa A."/>
            <person name="Gogarten J.P."/>
            <person name="Papke R.T."/>
        </authorList>
    </citation>
    <scope>NUCLEOTIDE SEQUENCE [LARGE SCALE GENOMIC DNA]</scope>
    <source>
        <strain evidence="3 4">C49</strain>
    </source>
</reference>
<evidence type="ECO:0000256" key="2">
    <source>
        <dbReference type="SAM" id="Phobius"/>
    </source>
</evidence>
<gene>
    <name evidence="3" type="ORF">DJ69_04690</name>
</gene>
<feature type="transmembrane region" description="Helical" evidence="2">
    <location>
        <begin position="300"/>
        <end position="320"/>
    </location>
</feature>
<proteinExistence type="predicted"/>
<dbReference type="Proteomes" id="UP000222824">
    <property type="component" value="Unassembled WGS sequence"/>
</dbReference>
<name>A0A2G1WLH6_9EURY</name>
<dbReference type="RefSeq" id="WP_099254536.1">
    <property type="nucleotide sequence ID" value="NZ_NHOA01000030.1"/>
</dbReference>
<protein>
    <submittedName>
        <fullName evidence="3">Uncharacterized protein</fullName>
    </submittedName>
</protein>
<evidence type="ECO:0000256" key="1">
    <source>
        <dbReference type="SAM" id="Coils"/>
    </source>
</evidence>
<dbReference type="OrthoDB" id="177142at2157"/>
<evidence type="ECO:0000313" key="4">
    <source>
        <dbReference type="Proteomes" id="UP000222824"/>
    </source>
</evidence>